<feature type="compositionally biased region" description="Low complexity" evidence="1">
    <location>
        <begin position="600"/>
        <end position="611"/>
    </location>
</feature>
<feature type="region of interest" description="Disordered" evidence="1">
    <location>
        <begin position="454"/>
        <end position="537"/>
    </location>
</feature>
<feature type="region of interest" description="Disordered" evidence="1">
    <location>
        <begin position="583"/>
        <end position="678"/>
    </location>
</feature>
<organism evidence="2 3">
    <name type="scientific">Plectonema cf. radiosum LEGE 06105</name>
    <dbReference type="NCBI Taxonomy" id="945769"/>
    <lineage>
        <taxon>Bacteria</taxon>
        <taxon>Bacillati</taxon>
        <taxon>Cyanobacteriota</taxon>
        <taxon>Cyanophyceae</taxon>
        <taxon>Oscillatoriophycideae</taxon>
        <taxon>Oscillatoriales</taxon>
        <taxon>Microcoleaceae</taxon>
        <taxon>Plectonema</taxon>
    </lineage>
</organism>
<feature type="compositionally biased region" description="Low complexity" evidence="1">
    <location>
        <begin position="522"/>
        <end position="537"/>
    </location>
</feature>
<accession>A0A8J7JTW7</accession>
<feature type="compositionally biased region" description="Polar residues" evidence="1">
    <location>
        <begin position="583"/>
        <end position="599"/>
    </location>
</feature>
<keyword evidence="3" id="KW-1185">Reference proteome</keyword>
<feature type="region of interest" description="Disordered" evidence="1">
    <location>
        <begin position="980"/>
        <end position="1001"/>
    </location>
</feature>
<dbReference type="EMBL" id="JADEWL010000018">
    <property type="protein sequence ID" value="MBE9212770.1"/>
    <property type="molecule type" value="Genomic_DNA"/>
</dbReference>
<dbReference type="Gene3D" id="3.30.420.40">
    <property type="match status" value="1"/>
</dbReference>
<feature type="compositionally biased region" description="Polar residues" evidence="1">
    <location>
        <begin position="507"/>
        <end position="516"/>
    </location>
</feature>
<dbReference type="SUPFAM" id="SSF53067">
    <property type="entry name" value="Actin-like ATPase domain"/>
    <property type="match status" value="1"/>
</dbReference>
<dbReference type="Proteomes" id="UP000620559">
    <property type="component" value="Unassembled WGS sequence"/>
</dbReference>
<gene>
    <name evidence="2" type="ORF">IQ247_08700</name>
</gene>
<comment type="caution">
    <text evidence="2">The sequence shown here is derived from an EMBL/GenBank/DDBJ whole genome shotgun (WGS) entry which is preliminary data.</text>
</comment>
<evidence type="ECO:0000256" key="1">
    <source>
        <dbReference type="SAM" id="MobiDB-lite"/>
    </source>
</evidence>
<dbReference type="Gene3D" id="3.90.640.10">
    <property type="entry name" value="Actin, Chain A, domain 4"/>
    <property type="match status" value="1"/>
</dbReference>
<dbReference type="InterPro" id="IPR043129">
    <property type="entry name" value="ATPase_NBD"/>
</dbReference>
<sequence length="1307" mass="146452">MTSRANQIQSMIADIDQLLAHKGKRLWGVVSSQEEPRQLLQRIRDFLVKEAEEKETSTPAQLPPLVAKFVGEGNQDSVEREKRQSPDHNLSELIQPLKAELTMLLEERANLVSEIRDLEKKRLHDYSLAQQLATQEKIISEFMQVLRNRLSDENVVKGSGNITSQKALGASGNQVDSARVENLTQLTNDLDQRLVALDGTVNVVFEGLQRNIHAYHDSLSQALARMHYKGVQGEQLLEGLIKNFANLPPAQEQELLQQTIEHSSTQAVEVYDRNPKNLENVENVDSEQVYTQDNHDILAVIPDETIDNIEFSQAQEDEDDTSMTSDLEAVIFQLEKESVSELNEELEENDYLEIEFPEEAEEVEEEIIEQEIVVDSEAFDSPEKMQAVLNELKKEPRTYEKLNTNTNLESTNEDEVDELYASLFDSDNLTALNTQTSLQQDLQPAINLENSQNSHLNSQLSETQTEKEVISQEVVFEYTPPSTTVETVDTSEHEDSIDYGDELPVPDSSSNENNSGLDDGNESTTNTNTLESNQTTSYTYKRKIQAASEDTITELTELLFEETPSVVTPIPDNSQLTATQISKPIQPQELAASSKSETITQTATPEKTQPTQPQPVIPAEKPQLKEITLPITSQLQPERKIEASTDLNPLPQTQKTTATPEQQSSQENNSPVISSTEIPSINPSETVWYLGIDLGTTGISAALLNRSSQLIHPIYWDSQQQPQAASQTRNFRLPAEVYLPKSAANKDTDENPAEQNIYSAYLKPYLQISLPYKNLSETASTEMRHKWEPILQLNEFSTVPLVWIVRSLSKLLLTLKSDSNSTTLGLTATAIGIEKPEFDSIIDNIAGVICTCPSNWSEQYRFNIRESLLISKLVKHPQQVFFVEEAIATLIAKLEGANGEIVKLINNENSPAVATSDSQIIGNTLVINIGANATEMALVDLPENLQDLTHNEFMLHGFTCGGKAMEQDIITQLLLPEKWRKSRNSQSPDNPNDNNPLHWKPNIPGLDKVRFSSLGLNNLELPRPGEPDISQRIRLQQRLESSPLGKALLDAAIALKLILQHQESFTIELADQRWELQRRDLESQVFVPFVRRINRELNKLLVARGIPTEAINQIILCGGVSSITAISRWLRQKLPSAKIIQEKYLGENGTPACSSVAIGLCILPLHPLVLEIPRQQYTDYFLFTELLRLVPEKALSFGEVIQLFEARGINTRTCQQRLLAFLEGEIPPGLVPNNQDIQWLSQSSVENSNYKAIAASPLFDKQGSLSYRPNLRQLQHLRNYLNTIKASAHQSLEEPYIVNFAVGVSDS</sequence>
<evidence type="ECO:0000313" key="2">
    <source>
        <dbReference type="EMBL" id="MBE9212770.1"/>
    </source>
</evidence>
<proteinExistence type="predicted"/>
<feature type="compositionally biased region" description="Polar residues" evidence="1">
    <location>
        <begin position="645"/>
        <end position="678"/>
    </location>
</feature>
<protein>
    <submittedName>
        <fullName evidence="2">Uncharacterized protein</fullName>
    </submittedName>
</protein>
<reference evidence="2" key="1">
    <citation type="submission" date="2020-10" db="EMBL/GenBank/DDBJ databases">
        <authorList>
            <person name="Castelo-Branco R."/>
            <person name="Eusebio N."/>
            <person name="Adriana R."/>
            <person name="Vieira A."/>
            <person name="Brugerolle De Fraissinette N."/>
            <person name="Rezende De Castro R."/>
            <person name="Schneider M.P."/>
            <person name="Vasconcelos V."/>
            <person name="Leao P.N."/>
        </authorList>
    </citation>
    <scope>NUCLEOTIDE SEQUENCE</scope>
    <source>
        <strain evidence="2">LEGE 06105</strain>
    </source>
</reference>
<evidence type="ECO:0000313" key="3">
    <source>
        <dbReference type="Proteomes" id="UP000620559"/>
    </source>
</evidence>
<name>A0A8J7JTW7_9CYAN</name>